<reference evidence="1 2" key="1">
    <citation type="submission" date="2017-11" db="EMBL/GenBank/DDBJ databases">
        <title>De-novo sequencing of pomegranate (Punica granatum L.) genome.</title>
        <authorList>
            <person name="Akparov Z."/>
            <person name="Amiraslanov A."/>
            <person name="Hajiyeva S."/>
            <person name="Abbasov M."/>
            <person name="Kaur K."/>
            <person name="Hamwieh A."/>
            <person name="Solovyev V."/>
            <person name="Salamov A."/>
            <person name="Braich B."/>
            <person name="Kosarev P."/>
            <person name="Mahmoud A."/>
            <person name="Hajiyev E."/>
            <person name="Babayeva S."/>
            <person name="Izzatullayeva V."/>
            <person name="Mammadov A."/>
            <person name="Mammadov A."/>
            <person name="Sharifova S."/>
            <person name="Ojaghi J."/>
            <person name="Eynullazada K."/>
            <person name="Bayramov B."/>
            <person name="Abdulazimova A."/>
            <person name="Shahmuradov I."/>
        </authorList>
    </citation>
    <scope>NUCLEOTIDE SEQUENCE [LARGE SCALE GENOMIC DNA]</scope>
    <source>
        <strain evidence="2">cv. AG2017</strain>
        <tissue evidence="1">Leaf</tissue>
    </source>
</reference>
<evidence type="ECO:0000313" key="2">
    <source>
        <dbReference type="Proteomes" id="UP000233551"/>
    </source>
</evidence>
<comment type="caution">
    <text evidence="1">The sequence shown here is derived from an EMBL/GenBank/DDBJ whole genome shotgun (WGS) entry which is preliminary data.</text>
</comment>
<organism evidence="1 2">
    <name type="scientific">Punica granatum</name>
    <name type="common">Pomegranate</name>
    <dbReference type="NCBI Taxonomy" id="22663"/>
    <lineage>
        <taxon>Eukaryota</taxon>
        <taxon>Viridiplantae</taxon>
        <taxon>Streptophyta</taxon>
        <taxon>Embryophyta</taxon>
        <taxon>Tracheophyta</taxon>
        <taxon>Spermatophyta</taxon>
        <taxon>Magnoliopsida</taxon>
        <taxon>eudicotyledons</taxon>
        <taxon>Gunneridae</taxon>
        <taxon>Pentapetalae</taxon>
        <taxon>rosids</taxon>
        <taxon>malvids</taxon>
        <taxon>Myrtales</taxon>
        <taxon>Lythraceae</taxon>
        <taxon>Punica</taxon>
    </lineage>
</organism>
<dbReference type="PANTHER" id="PTHR36714">
    <property type="entry name" value="T23E23.1"/>
    <property type="match status" value="1"/>
</dbReference>
<dbReference type="Proteomes" id="UP000233551">
    <property type="component" value="Unassembled WGS sequence"/>
</dbReference>
<dbReference type="AlphaFoldDB" id="A0A2I0KF84"/>
<dbReference type="EMBL" id="PGOL01000652">
    <property type="protein sequence ID" value="PKI66940.1"/>
    <property type="molecule type" value="Genomic_DNA"/>
</dbReference>
<accession>A0A2I0KF84</accession>
<dbReference type="GeneID" id="116211428"/>
<proteinExistence type="predicted"/>
<protein>
    <submittedName>
        <fullName evidence="1">Uncharacterized protein</fullName>
    </submittedName>
</protein>
<dbReference type="OrthoDB" id="1095660at2759"/>
<dbReference type="PANTHER" id="PTHR36714:SF1">
    <property type="entry name" value="T23E23.1"/>
    <property type="match status" value="1"/>
</dbReference>
<keyword evidence="2" id="KW-1185">Reference proteome</keyword>
<evidence type="ECO:0000313" key="1">
    <source>
        <dbReference type="EMBL" id="PKI66940.1"/>
    </source>
</evidence>
<name>A0A2I0KF84_PUNGR</name>
<gene>
    <name evidence="1" type="ORF">CRG98_012703</name>
</gene>
<sequence length="318" mass="35498">MDNESIMKKDKLGFGGILGQSLKITATNPKFLIFTLLTSFPLFLSLLLFEFLLQETFYDSARTLLSDESRDTFCAGGFCDISSGGPVSWMKTFIPKHFHQFATLGFTYLILVHPLDLLNTILILRHSSALYAGETLQSFRGFFLNPLKDLGFVGPLITSVYALLLSALVSLGLISLGINSYQFFSLLSGVPFLALLMKYVEWRSIWNVGIVISVLEEKHGDIAIGVAAYLSKGSRRLGFLLMLVFFLWRLCLRSLCLYLVWGKRGTGTGVGATVAQVLGVCLGNLIKWVVLMVYYCYCKKRFLEKKIDVEHGKSDVCT</sequence>